<dbReference type="Pfam" id="PF11258">
    <property type="entry name" value="DUF3048"/>
    <property type="match status" value="1"/>
</dbReference>
<feature type="compositionally biased region" description="Acidic residues" evidence="1">
    <location>
        <begin position="31"/>
        <end position="46"/>
    </location>
</feature>
<dbReference type="InterPro" id="IPR035328">
    <property type="entry name" value="DUF3048_C"/>
</dbReference>
<dbReference type="EMBL" id="FQVI01000015">
    <property type="protein sequence ID" value="SHF18201.1"/>
    <property type="molecule type" value="Genomic_DNA"/>
</dbReference>
<dbReference type="Pfam" id="PF17479">
    <property type="entry name" value="DUF3048_C"/>
    <property type="match status" value="1"/>
</dbReference>
<dbReference type="PROSITE" id="PS51257">
    <property type="entry name" value="PROKAR_LIPOPROTEIN"/>
    <property type="match status" value="1"/>
</dbReference>
<feature type="domain" description="DUF3048" evidence="3">
    <location>
        <begin position="241"/>
        <end position="351"/>
    </location>
</feature>
<dbReference type="InterPro" id="IPR021416">
    <property type="entry name" value="DUF3048_N"/>
</dbReference>
<reference evidence="4 5" key="1">
    <citation type="submission" date="2016-11" db="EMBL/GenBank/DDBJ databases">
        <authorList>
            <person name="Jaros S."/>
            <person name="Januszkiewicz K."/>
            <person name="Wedrychowicz H."/>
        </authorList>
    </citation>
    <scope>NUCLEOTIDE SEQUENCE [LARGE SCALE GENOMIC DNA]</scope>
    <source>
        <strain evidence="4 5">DSM 17459</strain>
    </source>
</reference>
<feature type="region of interest" description="Disordered" evidence="1">
    <location>
        <begin position="24"/>
        <end position="46"/>
    </location>
</feature>
<accession>A0A1M4ZJN1</accession>
<dbReference type="OrthoDB" id="9779102at2"/>
<dbReference type="Gene3D" id="3.50.90.10">
    <property type="entry name" value="YerB-like"/>
    <property type="match status" value="1"/>
</dbReference>
<name>A0A1M4ZJN1_9CLOT</name>
<feature type="region of interest" description="Disordered" evidence="1">
    <location>
        <begin position="362"/>
        <end position="385"/>
    </location>
</feature>
<keyword evidence="5" id="KW-1185">Reference proteome</keyword>
<evidence type="ECO:0000313" key="5">
    <source>
        <dbReference type="Proteomes" id="UP000184245"/>
    </source>
</evidence>
<dbReference type="RefSeq" id="WP_072852784.1">
    <property type="nucleotide sequence ID" value="NZ_FQVI01000015.1"/>
</dbReference>
<dbReference type="SUPFAM" id="SSF159774">
    <property type="entry name" value="YerB-like"/>
    <property type="match status" value="1"/>
</dbReference>
<evidence type="ECO:0000256" key="1">
    <source>
        <dbReference type="SAM" id="MobiDB-lite"/>
    </source>
</evidence>
<dbReference type="STRING" id="1122155.SAMN02745158_02798"/>
<protein>
    <recommendedName>
        <fullName evidence="6">DUF3048 domain-containing protein</fullName>
    </recommendedName>
</protein>
<organism evidence="4 5">
    <name type="scientific">Lactonifactor longoviformis DSM 17459</name>
    <dbReference type="NCBI Taxonomy" id="1122155"/>
    <lineage>
        <taxon>Bacteria</taxon>
        <taxon>Bacillati</taxon>
        <taxon>Bacillota</taxon>
        <taxon>Clostridia</taxon>
        <taxon>Eubacteriales</taxon>
        <taxon>Clostridiaceae</taxon>
        <taxon>Lactonifactor</taxon>
    </lineage>
</organism>
<dbReference type="Proteomes" id="UP000184245">
    <property type="component" value="Unassembled WGS sequence"/>
</dbReference>
<evidence type="ECO:0008006" key="6">
    <source>
        <dbReference type="Google" id="ProtNLM"/>
    </source>
</evidence>
<evidence type="ECO:0000259" key="3">
    <source>
        <dbReference type="Pfam" id="PF17479"/>
    </source>
</evidence>
<dbReference type="InterPro" id="IPR023158">
    <property type="entry name" value="YerB-like_sf"/>
</dbReference>
<dbReference type="AlphaFoldDB" id="A0A1M4ZJN1"/>
<sequence>MKRYKVVLACVLASAVLFGCGKKEEPKEPEVKEEEPVQEEEPEEIVEAEVPDKEQIPDGMVKSYLTGEYVSEAIGTRRPVAVMLNNIKKAVPQAGIANAGVVYEAPVEGGITRLMGIFEDYDNLTKIGSVRSCRDYYIYYALEFDAIYAHYGQAAYALPYLDLENVNNLSGLSGYGSQVYYRTKDRKAPHNAYTSFEGLQKGIEINGYTQEYSSDYTGHYQFAKVGETVSLENASPAAYVRLHYKVNDPWFEYHQDDGLYYRFQYGEPQIDELTGEQLAYKNILIEYSPWEYYPDGSYLNVDTLSGGSGKYITNGQAIDVTWTKNGNEWGPTRYYDASGNEITLNTGKTWVCIVQDTEAANVEINDGTGTEQPAPSEVDENLDAE</sequence>
<proteinExistence type="predicted"/>
<gene>
    <name evidence="4" type="ORF">SAMN02745158_02798</name>
</gene>
<feature type="domain" description="DUF3048" evidence="2">
    <location>
        <begin position="65"/>
        <end position="208"/>
    </location>
</feature>
<evidence type="ECO:0000259" key="2">
    <source>
        <dbReference type="Pfam" id="PF11258"/>
    </source>
</evidence>
<evidence type="ECO:0000313" key="4">
    <source>
        <dbReference type="EMBL" id="SHF18201.1"/>
    </source>
</evidence>